<evidence type="ECO:0000259" key="7">
    <source>
        <dbReference type="Pfam" id="PF00931"/>
    </source>
</evidence>
<dbReference type="OrthoDB" id="771937at2759"/>
<dbReference type="Gene3D" id="1.10.10.10">
    <property type="entry name" value="Winged helix-like DNA-binding domain superfamily/Winged helix DNA-binding domain"/>
    <property type="match status" value="1"/>
</dbReference>
<keyword evidence="5" id="KW-0611">Plant defense</keyword>
<dbReference type="PANTHER" id="PTHR36766:SF70">
    <property type="entry name" value="DISEASE RESISTANCE PROTEIN RGA4"/>
    <property type="match status" value="1"/>
</dbReference>
<protein>
    <submittedName>
        <fullName evidence="10">Uncharacterized protein</fullName>
    </submittedName>
</protein>
<keyword evidence="11" id="KW-1185">Reference proteome</keyword>
<dbReference type="Gene3D" id="1.10.8.430">
    <property type="entry name" value="Helical domain of apoptotic protease-activating factors"/>
    <property type="match status" value="1"/>
</dbReference>
<dbReference type="InterPro" id="IPR058922">
    <property type="entry name" value="WHD_DRP"/>
</dbReference>
<dbReference type="GO" id="GO:0005524">
    <property type="term" value="F:ATP binding"/>
    <property type="evidence" value="ECO:0007669"/>
    <property type="project" value="UniProtKB-KW"/>
</dbReference>
<dbReference type="FunFam" id="3.40.50.300:FF:001091">
    <property type="entry name" value="Probable disease resistance protein At1g61300"/>
    <property type="match status" value="1"/>
</dbReference>
<dbReference type="PANTHER" id="PTHR36766">
    <property type="entry name" value="PLANT BROAD-SPECTRUM MILDEW RESISTANCE PROTEIN RPW8"/>
    <property type="match status" value="1"/>
</dbReference>
<accession>A0A843X2I6</accession>
<feature type="domain" description="Disease resistance N-terminal" evidence="8">
    <location>
        <begin position="10"/>
        <end position="91"/>
    </location>
</feature>
<sequence length="614" mass="70177">MDLISSSILGPICERVINTVIEEYKLARNVKEEIKNLCKTVSMIQGVLDDAERKQVENGAIRDWLKSQKQVLYDAEDILDEIATDEALRKRDADGTCRSIITRRLSKVRKLISCLCSVSTRHDVAHQIKDIEKEFDDISKLKDSLGLRVPDENSWSVIRTRRRQQETCSLLPREAHIIGRDDEMQKIEKLVLLESVEGTSDNKNVHVITVVGMGGVGKTTLVQHVYNNPAVTEYFQLRMWVCVSNDFDLKRITREIMDAASSSEKAKEIINDNSNWDAAQKSLQGKLEGKRFLLVLDDVWEEDPLKWDNLCIPLMYGGKGSIIIVTTRSQKVSNITKAGTSAIVLKDLSSKDLWTVFKNYAFDGHDPNKHTELVDVGGQIVEKLKGSPLAAKTIGRLLNSNLDVEHWTNILKSEAWVSSHHENSILPILKLSYDHLPGHLKQCFAYCSLFPEDHVFYKNKLVQLWTAQQFIRPTREVSHLESAGGEYFDNLVDMSLFEKHTYYEEAYVMHDLIHNLAESVSDGDCLRLEENQQKRITIDSETIRHVSSNRFDPIKIEEVCKYENTQTLLFLRAWQSQLDPDHLHNMFMKLQRLRVLGLSGCNFRKLPASIGTLK</sequence>
<evidence type="ECO:0000256" key="1">
    <source>
        <dbReference type="ARBA" id="ARBA00008894"/>
    </source>
</evidence>
<dbReference type="InterPro" id="IPR027417">
    <property type="entry name" value="P-loop_NTPase"/>
</dbReference>
<dbReference type="GO" id="GO:0002758">
    <property type="term" value="P:innate immune response-activating signaling pathway"/>
    <property type="evidence" value="ECO:0007669"/>
    <property type="project" value="UniProtKB-ARBA"/>
</dbReference>
<dbReference type="GO" id="GO:0009626">
    <property type="term" value="P:plant-type hypersensitive response"/>
    <property type="evidence" value="ECO:0007669"/>
    <property type="project" value="UniProtKB-ARBA"/>
</dbReference>
<dbReference type="GO" id="GO:0042742">
    <property type="term" value="P:defense response to bacterium"/>
    <property type="evidence" value="ECO:0007669"/>
    <property type="project" value="UniProtKB-ARBA"/>
</dbReference>
<evidence type="ECO:0000256" key="5">
    <source>
        <dbReference type="ARBA" id="ARBA00022821"/>
    </source>
</evidence>
<dbReference type="Gene3D" id="1.20.5.4130">
    <property type="match status" value="1"/>
</dbReference>
<dbReference type="GO" id="GO:0043531">
    <property type="term" value="F:ADP binding"/>
    <property type="evidence" value="ECO:0007669"/>
    <property type="project" value="InterPro"/>
</dbReference>
<keyword evidence="4" id="KW-0547">Nucleotide-binding</keyword>
<name>A0A843X2I6_COLES</name>
<dbReference type="CDD" id="cd14798">
    <property type="entry name" value="RX-CC_like"/>
    <property type="match status" value="1"/>
</dbReference>
<evidence type="ECO:0000259" key="9">
    <source>
        <dbReference type="Pfam" id="PF23559"/>
    </source>
</evidence>
<gene>
    <name evidence="10" type="ORF">Taro_044340</name>
</gene>
<dbReference type="InterPro" id="IPR036388">
    <property type="entry name" value="WH-like_DNA-bd_sf"/>
</dbReference>
<dbReference type="Gene3D" id="3.40.50.300">
    <property type="entry name" value="P-loop containing nucleotide triphosphate hydrolases"/>
    <property type="match status" value="1"/>
</dbReference>
<keyword evidence="3" id="KW-0677">Repeat</keyword>
<proteinExistence type="inferred from homology"/>
<evidence type="ECO:0000256" key="6">
    <source>
        <dbReference type="ARBA" id="ARBA00022840"/>
    </source>
</evidence>
<dbReference type="InterPro" id="IPR038005">
    <property type="entry name" value="RX-like_CC"/>
</dbReference>
<dbReference type="InterPro" id="IPR041118">
    <property type="entry name" value="Rx_N"/>
</dbReference>
<dbReference type="Pfam" id="PF18052">
    <property type="entry name" value="Rx_N"/>
    <property type="match status" value="1"/>
</dbReference>
<evidence type="ECO:0000313" key="11">
    <source>
        <dbReference type="Proteomes" id="UP000652761"/>
    </source>
</evidence>
<feature type="domain" description="Disease resistance protein winged helix" evidence="9">
    <location>
        <begin position="449"/>
        <end position="517"/>
    </location>
</feature>
<dbReference type="AlphaFoldDB" id="A0A843X2I6"/>
<reference evidence="10" key="1">
    <citation type="submission" date="2017-07" db="EMBL/GenBank/DDBJ databases">
        <title>Taro Niue Genome Assembly and Annotation.</title>
        <authorList>
            <person name="Atibalentja N."/>
            <person name="Keating K."/>
            <person name="Fields C.J."/>
        </authorList>
    </citation>
    <scope>NUCLEOTIDE SEQUENCE</scope>
    <source>
        <strain evidence="10">Niue_2</strain>
        <tissue evidence="10">Leaf</tissue>
    </source>
</reference>
<keyword evidence="6" id="KW-0067">ATP-binding</keyword>
<evidence type="ECO:0000259" key="8">
    <source>
        <dbReference type="Pfam" id="PF18052"/>
    </source>
</evidence>
<evidence type="ECO:0000256" key="4">
    <source>
        <dbReference type="ARBA" id="ARBA00022741"/>
    </source>
</evidence>
<evidence type="ECO:0000256" key="2">
    <source>
        <dbReference type="ARBA" id="ARBA00022614"/>
    </source>
</evidence>
<dbReference type="FunFam" id="1.10.10.10:FF:000322">
    <property type="entry name" value="Probable disease resistance protein At1g63360"/>
    <property type="match status" value="1"/>
</dbReference>
<dbReference type="InterPro" id="IPR042197">
    <property type="entry name" value="Apaf_helical"/>
</dbReference>
<keyword evidence="2" id="KW-0433">Leucine-rich repeat</keyword>
<organism evidence="10 11">
    <name type="scientific">Colocasia esculenta</name>
    <name type="common">Wild taro</name>
    <name type="synonym">Arum esculentum</name>
    <dbReference type="NCBI Taxonomy" id="4460"/>
    <lineage>
        <taxon>Eukaryota</taxon>
        <taxon>Viridiplantae</taxon>
        <taxon>Streptophyta</taxon>
        <taxon>Embryophyta</taxon>
        <taxon>Tracheophyta</taxon>
        <taxon>Spermatophyta</taxon>
        <taxon>Magnoliopsida</taxon>
        <taxon>Liliopsida</taxon>
        <taxon>Araceae</taxon>
        <taxon>Aroideae</taxon>
        <taxon>Colocasieae</taxon>
        <taxon>Colocasia</taxon>
    </lineage>
</organism>
<dbReference type="Pfam" id="PF00931">
    <property type="entry name" value="NB-ARC"/>
    <property type="match status" value="1"/>
</dbReference>
<feature type="non-terminal residue" evidence="10">
    <location>
        <position position="614"/>
    </location>
</feature>
<evidence type="ECO:0000256" key="3">
    <source>
        <dbReference type="ARBA" id="ARBA00022737"/>
    </source>
</evidence>
<comment type="caution">
    <text evidence="10">The sequence shown here is derived from an EMBL/GenBank/DDBJ whole genome shotgun (WGS) entry which is preliminary data.</text>
</comment>
<dbReference type="PRINTS" id="PR00364">
    <property type="entry name" value="DISEASERSIST"/>
</dbReference>
<dbReference type="EMBL" id="NMUH01004977">
    <property type="protein sequence ID" value="MQM11435.1"/>
    <property type="molecule type" value="Genomic_DNA"/>
</dbReference>
<dbReference type="SUPFAM" id="SSF52058">
    <property type="entry name" value="L domain-like"/>
    <property type="match status" value="1"/>
</dbReference>
<evidence type="ECO:0000313" key="10">
    <source>
        <dbReference type="EMBL" id="MQM11435.1"/>
    </source>
</evidence>
<feature type="domain" description="NB-ARC" evidence="7">
    <location>
        <begin position="201"/>
        <end position="364"/>
    </location>
</feature>
<dbReference type="InterPro" id="IPR002182">
    <property type="entry name" value="NB-ARC"/>
</dbReference>
<dbReference type="Proteomes" id="UP000652761">
    <property type="component" value="Unassembled WGS sequence"/>
</dbReference>
<dbReference type="Pfam" id="PF23559">
    <property type="entry name" value="WHD_DRP"/>
    <property type="match status" value="1"/>
</dbReference>
<dbReference type="SUPFAM" id="SSF52540">
    <property type="entry name" value="P-loop containing nucleoside triphosphate hydrolases"/>
    <property type="match status" value="1"/>
</dbReference>
<comment type="similarity">
    <text evidence="1">Belongs to the disease resistance NB-LRR family.</text>
</comment>